<dbReference type="Proteomes" id="UP001374535">
    <property type="component" value="Chromosome 5"/>
</dbReference>
<protein>
    <submittedName>
        <fullName evidence="1">Uncharacterized protein</fullName>
    </submittedName>
</protein>
<accession>A0AAQ3NPY5</accession>
<gene>
    <name evidence="1" type="ORF">V8G54_017500</name>
</gene>
<sequence length="111" mass="12438">MLPSQYPASENVHKCTAHPIIFLKLEFIVSFNDSVINHLTSNIEYFHISHLYNIAVQIGFSLKEICNTIQISTLPTLLMRNTTMFTEILYSLKGKVGIGTPGNKVKQGKGK</sequence>
<dbReference type="EMBL" id="CP144696">
    <property type="protein sequence ID" value="WVZ12970.1"/>
    <property type="molecule type" value="Genomic_DNA"/>
</dbReference>
<keyword evidence="2" id="KW-1185">Reference proteome</keyword>
<name>A0AAQ3NPY5_VIGMU</name>
<organism evidence="1 2">
    <name type="scientific">Vigna mungo</name>
    <name type="common">Black gram</name>
    <name type="synonym">Phaseolus mungo</name>
    <dbReference type="NCBI Taxonomy" id="3915"/>
    <lineage>
        <taxon>Eukaryota</taxon>
        <taxon>Viridiplantae</taxon>
        <taxon>Streptophyta</taxon>
        <taxon>Embryophyta</taxon>
        <taxon>Tracheophyta</taxon>
        <taxon>Spermatophyta</taxon>
        <taxon>Magnoliopsida</taxon>
        <taxon>eudicotyledons</taxon>
        <taxon>Gunneridae</taxon>
        <taxon>Pentapetalae</taxon>
        <taxon>rosids</taxon>
        <taxon>fabids</taxon>
        <taxon>Fabales</taxon>
        <taxon>Fabaceae</taxon>
        <taxon>Papilionoideae</taxon>
        <taxon>50 kb inversion clade</taxon>
        <taxon>NPAAA clade</taxon>
        <taxon>indigoferoid/millettioid clade</taxon>
        <taxon>Phaseoleae</taxon>
        <taxon>Vigna</taxon>
    </lineage>
</organism>
<evidence type="ECO:0000313" key="1">
    <source>
        <dbReference type="EMBL" id="WVZ12970.1"/>
    </source>
</evidence>
<reference evidence="1 2" key="1">
    <citation type="journal article" date="2023" name="Life. Sci Alliance">
        <title>Evolutionary insights into 3D genome organization and epigenetic landscape of Vigna mungo.</title>
        <authorList>
            <person name="Junaid A."/>
            <person name="Singh B."/>
            <person name="Bhatia S."/>
        </authorList>
    </citation>
    <scope>NUCLEOTIDE SEQUENCE [LARGE SCALE GENOMIC DNA]</scope>
    <source>
        <strain evidence="1">Urdbean</strain>
    </source>
</reference>
<evidence type="ECO:0000313" key="2">
    <source>
        <dbReference type="Proteomes" id="UP001374535"/>
    </source>
</evidence>
<dbReference type="AlphaFoldDB" id="A0AAQ3NPY5"/>
<proteinExistence type="predicted"/>